<reference evidence="2" key="1">
    <citation type="journal article" date="2017" name="Nature">
        <title>The sunflower genome provides insights into oil metabolism, flowering and Asterid evolution.</title>
        <authorList>
            <person name="Badouin H."/>
            <person name="Gouzy J."/>
            <person name="Grassa C.J."/>
            <person name="Murat F."/>
            <person name="Staton S.E."/>
            <person name="Cottret L."/>
            <person name="Lelandais-Briere C."/>
            <person name="Owens G.L."/>
            <person name="Carrere S."/>
            <person name="Mayjonade B."/>
            <person name="Legrand L."/>
            <person name="Gill N."/>
            <person name="Kane N.C."/>
            <person name="Bowers J.E."/>
            <person name="Hubner S."/>
            <person name="Bellec A."/>
            <person name="Berard A."/>
            <person name="Berges H."/>
            <person name="Blanchet N."/>
            <person name="Boniface M.C."/>
            <person name="Brunel D."/>
            <person name="Catrice O."/>
            <person name="Chaidir N."/>
            <person name="Claudel C."/>
            <person name="Donnadieu C."/>
            <person name="Faraut T."/>
            <person name="Fievet G."/>
            <person name="Helmstetter N."/>
            <person name="King M."/>
            <person name="Knapp S.J."/>
            <person name="Lai Z."/>
            <person name="Le Paslier M.C."/>
            <person name="Lippi Y."/>
            <person name="Lorenzon L."/>
            <person name="Mandel J.R."/>
            <person name="Marage G."/>
            <person name="Marchand G."/>
            <person name="Marquand E."/>
            <person name="Bret-Mestries E."/>
            <person name="Morien E."/>
            <person name="Nambeesan S."/>
            <person name="Nguyen T."/>
            <person name="Pegot-Espagnet P."/>
            <person name="Pouilly N."/>
            <person name="Raftis F."/>
            <person name="Sallet E."/>
            <person name="Schiex T."/>
            <person name="Thomas J."/>
            <person name="Vandecasteele C."/>
            <person name="Vares D."/>
            <person name="Vear F."/>
            <person name="Vautrin S."/>
            <person name="Crespi M."/>
            <person name="Mangin B."/>
            <person name="Burke J.M."/>
            <person name="Salse J."/>
            <person name="Munos S."/>
            <person name="Vincourt P."/>
            <person name="Rieseberg L.H."/>
            <person name="Langlade N.B."/>
        </authorList>
    </citation>
    <scope>NUCLEOTIDE SEQUENCE</scope>
    <source>
        <tissue evidence="2">Leaves</tissue>
    </source>
</reference>
<comment type="caution">
    <text evidence="2">The sequence shown here is derived from an EMBL/GenBank/DDBJ whole genome shotgun (WGS) entry which is preliminary data.</text>
</comment>
<keyword evidence="3" id="KW-1185">Reference proteome</keyword>
<reference evidence="2" key="2">
    <citation type="submission" date="2020-06" db="EMBL/GenBank/DDBJ databases">
        <title>Helianthus annuus Genome sequencing and assembly Release 2.</title>
        <authorList>
            <person name="Gouzy J."/>
            <person name="Langlade N."/>
            <person name="Munos S."/>
        </authorList>
    </citation>
    <scope>NUCLEOTIDE SEQUENCE</scope>
    <source>
        <tissue evidence="2">Leaves</tissue>
    </source>
</reference>
<dbReference type="InterPro" id="IPR007321">
    <property type="entry name" value="Transposase_28"/>
</dbReference>
<evidence type="ECO:0000313" key="3">
    <source>
        <dbReference type="Proteomes" id="UP000215914"/>
    </source>
</evidence>
<proteinExistence type="predicted"/>
<dbReference type="Proteomes" id="UP000215914">
    <property type="component" value="Unassembled WGS sequence"/>
</dbReference>
<feature type="domain" description="Transposase (putative) gypsy type" evidence="1">
    <location>
        <begin position="8"/>
        <end position="66"/>
    </location>
</feature>
<dbReference type="EMBL" id="MNCJ02000323">
    <property type="protein sequence ID" value="KAF5796199.1"/>
    <property type="molecule type" value="Genomic_DNA"/>
</dbReference>
<dbReference type="Gramene" id="mRNA:HanXRQr2_Chr08g0348661">
    <property type="protein sequence ID" value="mRNA:HanXRQr2_Chr08g0348661"/>
    <property type="gene ID" value="HanXRQr2_Chr08g0348661"/>
</dbReference>
<dbReference type="PANTHER" id="PTHR31099">
    <property type="entry name" value="OS06G0165300 PROTEIN"/>
    <property type="match status" value="1"/>
</dbReference>
<evidence type="ECO:0000259" key="1">
    <source>
        <dbReference type="Pfam" id="PF04195"/>
    </source>
</evidence>
<accession>A0A9K3IH21</accession>
<dbReference type="PANTHER" id="PTHR31099:SF49">
    <property type="entry name" value="MYOSIN HEAVY CHAIN-LIKE PROTEIN"/>
    <property type="match status" value="1"/>
</dbReference>
<dbReference type="Pfam" id="PF04195">
    <property type="entry name" value="Transposase_28"/>
    <property type="match status" value="1"/>
</dbReference>
<organism evidence="2 3">
    <name type="scientific">Helianthus annuus</name>
    <name type="common">Common sunflower</name>
    <dbReference type="NCBI Taxonomy" id="4232"/>
    <lineage>
        <taxon>Eukaryota</taxon>
        <taxon>Viridiplantae</taxon>
        <taxon>Streptophyta</taxon>
        <taxon>Embryophyta</taxon>
        <taxon>Tracheophyta</taxon>
        <taxon>Spermatophyta</taxon>
        <taxon>Magnoliopsida</taxon>
        <taxon>eudicotyledons</taxon>
        <taxon>Gunneridae</taxon>
        <taxon>Pentapetalae</taxon>
        <taxon>asterids</taxon>
        <taxon>campanulids</taxon>
        <taxon>Asterales</taxon>
        <taxon>Asteraceae</taxon>
        <taxon>Asteroideae</taxon>
        <taxon>Heliantheae alliance</taxon>
        <taxon>Heliantheae</taxon>
        <taxon>Helianthus</taxon>
    </lineage>
</organism>
<dbReference type="AlphaFoldDB" id="A0A9K3IH21"/>
<sequence>MWADFFGDCNLRLPLTVFVVEVLEWYKIHISQLSPFGMIRIRNFESTFRALGIEPSVGDFRRFYQMTVSLGFFSFRQRDGSPKLMTPPKGITKWKMKFFYIKAAAVVAKMTFRNVNETIITETIAVPSVKTVEWFPQLQTIEWVKLSNTQLWVLRMMLTRMNKKSRPVVREKSGEDAALWRMFASDFEGKVEIVACADDEDGFNVIIRDNFRVPTEAALAVALP</sequence>
<evidence type="ECO:0000313" key="2">
    <source>
        <dbReference type="EMBL" id="KAF5796199.1"/>
    </source>
</evidence>
<protein>
    <recommendedName>
        <fullName evidence="1">Transposase (putative) gypsy type domain-containing protein</fullName>
    </recommendedName>
</protein>
<gene>
    <name evidence="2" type="ORF">HanXRQr2_Chr08g0348661</name>
</gene>
<name>A0A9K3IH21_HELAN</name>